<gene>
    <name evidence="1" type="primary">HaOG202238</name>
    <name evidence="1" type="ORF">B5X24_HaOG202238</name>
</gene>
<proteinExistence type="predicted"/>
<organism evidence="1 2">
    <name type="scientific">Helicoverpa armigera</name>
    <name type="common">Cotton bollworm</name>
    <name type="synonym">Heliothis armigera</name>
    <dbReference type="NCBI Taxonomy" id="29058"/>
    <lineage>
        <taxon>Eukaryota</taxon>
        <taxon>Metazoa</taxon>
        <taxon>Ecdysozoa</taxon>
        <taxon>Arthropoda</taxon>
        <taxon>Hexapoda</taxon>
        <taxon>Insecta</taxon>
        <taxon>Pterygota</taxon>
        <taxon>Neoptera</taxon>
        <taxon>Endopterygota</taxon>
        <taxon>Lepidoptera</taxon>
        <taxon>Glossata</taxon>
        <taxon>Ditrysia</taxon>
        <taxon>Noctuoidea</taxon>
        <taxon>Noctuidae</taxon>
        <taxon>Heliothinae</taxon>
        <taxon>Helicoverpa</taxon>
    </lineage>
</organism>
<dbReference type="EMBL" id="KZ149905">
    <property type="protein sequence ID" value="PZC78332.1"/>
    <property type="molecule type" value="Genomic_DNA"/>
</dbReference>
<keyword evidence="2" id="KW-1185">Reference proteome</keyword>
<protein>
    <submittedName>
        <fullName evidence="1">Uncharacterized protein</fullName>
    </submittedName>
</protein>
<evidence type="ECO:0000313" key="2">
    <source>
        <dbReference type="Proteomes" id="UP000249218"/>
    </source>
</evidence>
<name>A0A2W1BTD4_HELAM</name>
<sequence length="74" mass="8278">MTDAILGCGFCLKEFKPWYSTLVAKKNSRSIEVGGCRRSRLMESKNAPNTSAREGKLRKKTLYQPVWPAMIAVG</sequence>
<accession>A0A2W1BTD4</accession>
<reference evidence="1 2" key="1">
    <citation type="journal article" date="2017" name="BMC Biol.">
        <title>Genomic innovations, transcriptional plasticity and gene loss underlying the evolution and divergence of two highly polyphagous and invasive Helicoverpa pest species.</title>
        <authorList>
            <person name="Pearce S.L."/>
            <person name="Clarke D.F."/>
            <person name="East P.D."/>
            <person name="Elfekih S."/>
            <person name="Gordon K.H."/>
            <person name="Jermiin L.S."/>
            <person name="McGaughran A."/>
            <person name="Oakeshott J.G."/>
            <person name="Papanikolaou A."/>
            <person name="Perera O.P."/>
            <person name="Rane R.V."/>
            <person name="Richards S."/>
            <person name="Tay W.T."/>
            <person name="Walsh T.K."/>
            <person name="Anderson A."/>
            <person name="Anderson C.J."/>
            <person name="Asgari S."/>
            <person name="Board P.G."/>
            <person name="Bretschneider A."/>
            <person name="Campbell P.M."/>
            <person name="Chertemps T."/>
            <person name="Christeller J.T."/>
            <person name="Coppin C.W."/>
            <person name="Downes S.J."/>
            <person name="Duan G."/>
            <person name="Farnsworth C.A."/>
            <person name="Good R.T."/>
            <person name="Han L.B."/>
            <person name="Han Y.C."/>
            <person name="Hatje K."/>
            <person name="Horne I."/>
            <person name="Huang Y.P."/>
            <person name="Hughes D.S."/>
            <person name="Jacquin-Joly E."/>
            <person name="James W."/>
            <person name="Jhangiani S."/>
            <person name="Kollmar M."/>
            <person name="Kuwar S.S."/>
            <person name="Li S."/>
            <person name="Liu N.Y."/>
            <person name="Maibeche M.T."/>
            <person name="Miller J.R."/>
            <person name="Montagne N."/>
            <person name="Perry T."/>
            <person name="Qu J."/>
            <person name="Song S.V."/>
            <person name="Sutton G.G."/>
            <person name="Vogel H."/>
            <person name="Walenz B.P."/>
            <person name="Xu W."/>
            <person name="Zhang H.J."/>
            <person name="Zou Z."/>
            <person name="Batterham P."/>
            <person name="Edwards O.R."/>
            <person name="Feyereisen R."/>
            <person name="Gibbs R.A."/>
            <person name="Heckel D.G."/>
            <person name="McGrath A."/>
            <person name="Robin C."/>
            <person name="Scherer S.E."/>
            <person name="Worley K.C."/>
            <person name="Wu Y.D."/>
        </authorList>
    </citation>
    <scope>NUCLEOTIDE SEQUENCE [LARGE SCALE GENOMIC DNA]</scope>
    <source>
        <strain evidence="1">Harm_GR_Male_#8</strain>
        <tissue evidence="1">Whole organism</tissue>
    </source>
</reference>
<dbReference type="AlphaFoldDB" id="A0A2W1BTD4"/>
<evidence type="ECO:0000313" key="1">
    <source>
        <dbReference type="EMBL" id="PZC78332.1"/>
    </source>
</evidence>
<dbReference type="Proteomes" id="UP000249218">
    <property type="component" value="Unassembled WGS sequence"/>
</dbReference>